<protein>
    <submittedName>
        <fullName evidence="2">Uncharacterized protein LOC142170435</fullName>
    </submittedName>
</protein>
<name>A0AC58STY9_TOBAC</name>
<organism evidence="1 2">
    <name type="scientific">Nicotiana tabacum</name>
    <name type="common">Common tobacco</name>
    <dbReference type="NCBI Taxonomy" id="4097"/>
    <lineage>
        <taxon>Eukaryota</taxon>
        <taxon>Viridiplantae</taxon>
        <taxon>Streptophyta</taxon>
        <taxon>Embryophyta</taxon>
        <taxon>Tracheophyta</taxon>
        <taxon>Spermatophyta</taxon>
        <taxon>Magnoliopsida</taxon>
        <taxon>eudicotyledons</taxon>
        <taxon>Gunneridae</taxon>
        <taxon>Pentapetalae</taxon>
        <taxon>asterids</taxon>
        <taxon>lamiids</taxon>
        <taxon>Solanales</taxon>
        <taxon>Solanaceae</taxon>
        <taxon>Nicotianoideae</taxon>
        <taxon>Nicotianeae</taxon>
        <taxon>Nicotiana</taxon>
    </lineage>
</organism>
<sequence length="314" mass="35711">MLCHILKLVLPDLISDNQSAFVVRRSIVQNILISQDIVRLYNRKATTKSCLIKIDLKKAYDTVEWGFVEEMLYAMNFPMKFIKWVMSCITTTQYSIEWGIVWKYSGQTWTEAGGSNISTYLCHMHRIFFQNNEEGNLPVSFADAKRTSVISRASGLCTNAGKSCIFSANMEQQCLVDLCDITGYQKGSLPFKYLGIPMSTEKLIGIECEILVDKMTTKIKTWGSMHLSYAGRVQLINSVLIHVHTYWASIFLLPKAVMKQITIICRNFLWEGKKEAKTRSVWNVETQSAQLKAALSRHQPIDLLTTRIVPGDLS</sequence>
<evidence type="ECO:0000313" key="2">
    <source>
        <dbReference type="RefSeq" id="XP_075088443.1"/>
    </source>
</evidence>
<reference evidence="1" key="1">
    <citation type="journal article" date="2014" name="Nat. Commun.">
        <title>The tobacco genome sequence and its comparison with those of tomato and potato.</title>
        <authorList>
            <person name="Sierro N."/>
            <person name="Battey J.N."/>
            <person name="Ouadi S."/>
            <person name="Bakaher N."/>
            <person name="Bovet L."/>
            <person name="Willig A."/>
            <person name="Goepfert S."/>
            <person name="Peitsch M.C."/>
            <person name="Ivanov N.V."/>
        </authorList>
    </citation>
    <scope>NUCLEOTIDE SEQUENCE [LARGE SCALE GENOMIC DNA]</scope>
</reference>
<proteinExistence type="predicted"/>
<dbReference type="RefSeq" id="XP_075088443.1">
    <property type="nucleotide sequence ID" value="XM_075232342.1"/>
</dbReference>
<gene>
    <name evidence="2" type="primary">LOC142170435</name>
</gene>
<reference evidence="2" key="2">
    <citation type="submission" date="2025-08" db="UniProtKB">
        <authorList>
            <consortium name="RefSeq"/>
        </authorList>
    </citation>
    <scope>IDENTIFICATION</scope>
    <source>
        <tissue evidence="2">Leaf</tissue>
    </source>
</reference>
<accession>A0AC58STY9</accession>
<dbReference type="Proteomes" id="UP000790787">
    <property type="component" value="Chromosome 16"/>
</dbReference>
<keyword evidence="1" id="KW-1185">Reference proteome</keyword>
<evidence type="ECO:0000313" key="1">
    <source>
        <dbReference type="Proteomes" id="UP000790787"/>
    </source>
</evidence>